<evidence type="ECO:0000256" key="1">
    <source>
        <dbReference type="SAM" id="SignalP"/>
    </source>
</evidence>
<keyword evidence="3" id="KW-1185">Reference proteome</keyword>
<feature type="chain" id="PRO_5020218258" description="DUF2946 domain-containing protein" evidence="1">
    <location>
        <begin position="20"/>
        <end position="115"/>
    </location>
</feature>
<dbReference type="RefSeq" id="WP_079365021.1">
    <property type="nucleotide sequence ID" value="NZ_CP037867.1"/>
</dbReference>
<dbReference type="KEGG" id="hpse:HPF_08400"/>
<keyword evidence="1" id="KW-0732">Signal</keyword>
<evidence type="ECO:0000313" key="3">
    <source>
        <dbReference type="Proteomes" id="UP000293912"/>
    </source>
</evidence>
<accession>A0A4P6WV24</accession>
<proteinExistence type="predicted"/>
<evidence type="ECO:0008006" key="4">
    <source>
        <dbReference type="Google" id="ProtNLM"/>
    </source>
</evidence>
<protein>
    <recommendedName>
        <fullName evidence="4">DUF2946 domain-containing protein</fullName>
    </recommendedName>
</protein>
<organism evidence="2 3">
    <name type="scientific">Hydrogenophaga pseudoflava</name>
    <name type="common">Pseudomonas carboxydoflava</name>
    <dbReference type="NCBI Taxonomy" id="47421"/>
    <lineage>
        <taxon>Bacteria</taxon>
        <taxon>Pseudomonadati</taxon>
        <taxon>Pseudomonadota</taxon>
        <taxon>Betaproteobacteria</taxon>
        <taxon>Burkholderiales</taxon>
        <taxon>Comamonadaceae</taxon>
        <taxon>Hydrogenophaga</taxon>
    </lineage>
</organism>
<name>A0A4P6WV24_HYDPS</name>
<evidence type="ECO:0000313" key="2">
    <source>
        <dbReference type="EMBL" id="QBM27702.1"/>
    </source>
</evidence>
<dbReference type="EMBL" id="CP037867">
    <property type="protein sequence ID" value="QBM27702.1"/>
    <property type="molecule type" value="Genomic_DNA"/>
</dbReference>
<feature type="signal peptide" evidence="1">
    <location>
        <begin position="1"/>
        <end position="19"/>
    </location>
</feature>
<dbReference type="AlphaFoldDB" id="A0A4P6WV24"/>
<gene>
    <name evidence="2" type="ORF">HPF_08400</name>
</gene>
<sequence length="115" mass="11855" precursor="true">MRRWFVVLLIVLLPWRAWAGDAMVLSMAASPEQAQVVAVADAATAPHCADHAVADPASPGETALHAACDICNGPLLATTPWAAAGPEPLPPSRLTAGAVRFASAQPHPGHKPPIS</sequence>
<dbReference type="Proteomes" id="UP000293912">
    <property type="component" value="Chromosome"/>
</dbReference>
<reference evidence="2 3" key="1">
    <citation type="submission" date="2019-03" db="EMBL/GenBank/DDBJ databases">
        <authorList>
            <person name="Sebastian G."/>
            <person name="Baumann P."/>
            <person name="Ruckert C."/>
            <person name="Kalinowski J."/>
            <person name="Nebel B."/>
            <person name="Takors R."/>
            <person name="Blombach B."/>
        </authorList>
    </citation>
    <scope>NUCLEOTIDE SEQUENCE [LARGE SCALE GENOMIC DNA]</scope>
    <source>
        <strain evidence="2 3">DSM 1084</strain>
    </source>
</reference>